<dbReference type="InterPro" id="IPR029052">
    <property type="entry name" value="Metallo-depent_PP-like"/>
</dbReference>
<accession>A0ABS4EKV1</accession>
<dbReference type="CDD" id="cd00144">
    <property type="entry name" value="MPP_PPP_family"/>
    <property type="match status" value="1"/>
</dbReference>
<dbReference type="GO" id="GO:0004722">
    <property type="term" value="F:protein serine/threonine phosphatase activity"/>
    <property type="evidence" value="ECO:0007669"/>
    <property type="project" value="UniProtKB-EC"/>
</dbReference>
<keyword evidence="2" id="KW-0378">Hydrolase</keyword>
<evidence type="ECO:0000259" key="1">
    <source>
        <dbReference type="Pfam" id="PF00149"/>
    </source>
</evidence>
<dbReference type="Gene3D" id="3.60.21.10">
    <property type="match status" value="1"/>
</dbReference>
<dbReference type="SUPFAM" id="SSF56300">
    <property type="entry name" value="Metallo-dependent phosphatases"/>
    <property type="match status" value="1"/>
</dbReference>
<evidence type="ECO:0000313" key="3">
    <source>
        <dbReference type="Proteomes" id="UP000823786"/>
    </source>
</evidence>
<protein>
    <submittedName>
        <fullName evidence="2">Serine/threonine protein phosphatase 1</fullName>
        <ecNumber evidence="2">3.1.3.16</ecNumber>
    </submittedName>
</protein>
<comment type="caution">
    <text evidence="2">The sequence shown here is derived from an EMBL/GenBank/DDBJ whole genome shotgun (WGS) entry which is preliminary data.</text>
</comment>
<dbReference type="Proteomes" id="UP000823786">
    <property type="component" value="Unassembled WGS sequence"/>
</dbReference>
<organism evidence="2 3">
    <name type="scientific">Rhizobium herbae</name>
    <dbReference type="NCBI Taxonomy" id="508661"/>
    <lineage>
        <taxon>Bacteria</taxon>
        <taxon>Pseudomonadati</taxon>
        <taxon>Pseudomonadota</taxon>
        <taxon>Alphaproteobacteria</taxon>
        <taxon>Hyphomicrobiales</taxon>
        <taxon>Rhizobiaceae</taxon>
        <taxon>Rhizobium/Agrobacterium group</taxon>
        <taxon>Rhizobium</taxon>
    </lineage>
</organism>
<gene>
    <name evidence="2" type="ORF">J2Z75_002068</name>
</gene>
<dbReference type="EMBL" id="JAGGJV010000003">
    <property type="protein sequence ID" value="MBP1858560.1"/>
    <property type="molecule type" value="Genomic_DNA"/>
</dbReference>
<reference evidence="2 3" key="1">
    <citation type="submission" date="2021-03" db="EMBL/GenBank/DDBJ databases">
        <title>Genomic Encyclopedia of Type Strains, Phase IV (KMG-IV): sequencing the most valuable type-strain genomes for metagenomic binning, comparative biology and taxonomic classification.</title>
        <authorList>
            <person name="Goeker M."/>
        </authorList>
    </citation>
    <scope>NUCLEOTIDE SEQUENCE [LARGE SCALE GENOMIC DNA]</scope>
    <source>
        <strain evidence="2 3">DSM 26427</strain>
    </source>
</reference>
<dbReference type="PANTHER" id="PTHR42850">
    <property type="entry name" value="METALLOPHOSPHOESTERASE"/>
    <property type="match status" value="1"/>
</dbReference>
<sequence length="211" mass="23557">MSYTFAIGDIHGCLEPLRKLLAMIEASRSAGTIVFLGDYIDRGPDSKGVIDLVRAGPAKPDWHWITLKGNHEDMMAGAYAGRCERNWWIDNGGLETEFSYDGRVPTEDLEWADRLPLMHVDRHRIYVHAGVVPEFPLDKQTPHDLLWLRTHHSADYWGKHLCHGHTASKSNPLTTGNRTNVDSACVFGGKLSCAVFDDDIAGGPLEFMQAE</sequence>
<dbReference type="InterPro" id="IPR050126">
    <property type="entry name" value="Ap4A_hydrolase"/>
</dbReference>
<feature type="domain" description="Calcineurin-like phosphoesterase" evidence="1">
    <location>
        <begin position="6"/>
        <end position="166"/>
    </location>
</feature>
<proteinExistence type="predicted"/>
<dbReference type="InterPro" id="IPR004843">
    <property type="entry name" value="Calcineurin-like_PHP"/>
</dbReference>
<dbReference type="PANTHER" id="PTHR42850:SF4">
    <property type="entry name" value="ZINC-DEPENDENT ENDOPOLYPHOSPHATASE"/>
    <property type="match status" value="1"/>
</dbReference>
<evidence type="ECO:0000313" key="2">
    <source>
        <dbReference type="EMBL" id="MBP1858560.1"/>
    </source>
</evidence>
<name>A0ABS4EKV1_9HYPH</name>
<dbReference type="Pfam" id="PF00149">
    <property type="entry name" value="Metallophos"/>
    <property type="match status" value="1"/>
</dbReference>
<keyword evidence="3" id="KW-1185">Reference proteome</keyword>
<dbReference type="EC" id="3.1.3.16" evidence="2"/>
<dbReference type="RefSeq" id="WP_209851429.1">
    <property type="nucleotide sequence ID" value="NZ_JAGGJV010000003.1"/>
</dbReference>